<sequence>MEKRRRTRQNPSQKWSTVENRYASEKEKKEKTIGERYMAYLPSPSEPHSPHLSGLRSAFSFVALVAAEKETYLSELFGERYKERERERVVGWGKTKLPKPSLHNPHPTTFMKSAVMGSLGCLKFHVPQLGLKQDHPELNHLRYLSATPSSSSQKFTTVCGGLRGGPRKPL</sequence>
<accession>A0A540MHM1</accession>
<evidence type="ECO:0000256" key="1">
    <source>
        <dbReference type="SAM" id="MobiDB-lite"/>
    </source>
</evidence>
<proteinExistence type="predicted"/>
<keyword evidence="3" id="KW-1185">Reference proteome</keyword>
<comment type="caution">
    <text evidence="2">The sequence shown here is derived from an EMBL/GenBank/DDBJ whole genome shotgun (WGS) entry which is preliminary data.</text>
</comment>
<organism evidence="2 3">
    <name type="scientific">Malus baccata</name>
    <name type="common">Siberian crab apple</name>
    <name type="synonym">Pyrus baccata</name>
    <dbReference type="NCBI Taxonomy" id="106549"/>
    <lineage>
        <taxon>Eukaryota</taxon>
        <taxon>Viridiplantae</taxon>
        <taxon>Streptophyta</taxon>
        <taxon>Embryophyta</taxon>
        <taxon>Tracheophyta</taxon>
        <taxon>Spermatophyta</taxon>
        <taxon>Magnoliopsida</taxon>
        <taxon>eudicotyledons</taxon>
        <taxon>Gunneridae</taxon>
        <taxon>Pentapetalae</taxon>
        <taxon>rosids</taxon>
        <taxon>fabids</taxon>
        <taxon>Rosales</taxon>
        <taxon>Rosaceae</taxon>
        <taxon>Amygdaloideae</taxon>
        <taxon>Maleae</taxon>
        <taxon>Malus</taxon>
    </lineage>
</organism>
<evidence type="ECO:0000313" key="2">
    <source>
        <dbReference type="EMBL" id="TQD98280.1"/>
    </source>
</evidence>
<feature type="compositionally biased region" description="Polar residues" evidence="1">
    <location>
        <begin position="9"/>
        <end position="19"/>
    </location>
</feature>
<evidence type="ECO:0000313" key="3">
    <source>
        <dbReference type="Proteomes" id="UP000315295"/>
    </source>
</evidence>
<dbReference type="AlphaFoldDB" id="A0A540MHM1"/>
<gene>
    <name evidence="2" type="ORF">C1H46_016101</name>
</gene>
<dbReference type="EMBL" id="VIEB01000255">
    <property type="protein sequence ID" value="TQD98280.1"/>
    <property type="molecule type" value="Genomic_DNA"/>
</dbReference>
<feature type="region of interest" description="Disordered" evidence="1">
    <location>
        <begin position="1"/>
        <end position="29"/>
    </location>
</feature>
<protein>
    <submittedName>
        <fullName evidence="2">Uncharacterized protein</fullName>
    </submittedName>
</protein>
<dbReference type="Proteomes" id="UP000315295">
    <property type="component" value="Unassembled WGS sequence"/>
</dbReference>
<reference evidence="2 3" key="1">
    <citation type="journal article" date="2019" name="G3 (Bethesda)">
        <title>Sequencing of a Wild Apple (Malus baccata) Genome Unravels the Differences Between Cultivated and Wild Apple Species Regarding Disease Resistance and Cold Tolerance.</title>
        <authorList>
            <person name="Chen X."/>
        </authorList>
    </citation>
    <scope>NUCLEOTIDE SEQUENCE [LARGE SCALE GENOMIC DNA]</scope>
    <source>
        <strain evidence="3">cv. Shandingzi</strain>
        <tissue evidence="2">Leaves</tissue>
    </source>
</reference>
<name>A0A540MHM1_MALBA</name>